<reference evidence="2 3" key="1">
    <citation type="journal article" date="2019" name="Nat. Plants">
        <title>Stout camphor tree genome fills gaps in understanding of flowering plant genome evolution.</title>
        <authorList>
            <person name="Chaw S.M."/>
            <person name="Liu Y.C."/>
            <person name="Wu Y.W."/>
            <person name="Wang H.Y."/>
            <person name="Lin C.I."/>
            <person name="Wu C.S."/>
            <person name="Ke H.M."/>
            <person name="Chang L.Y."/>
            <person name="Hsu C.Y."/>
            <person name="Yang H.T."/>
            <person name="Sudianto E."/>
            <person name="Hsu M.H."/>
            <person name="Wu K.P."/>
            <person name="Wang L.N."/>
            <person name="Leebens-Mack J.H."/>
            <person name="Tsai I.J."/>
        </authorList>
    </citation>
    <scope>NUCLEOTIDE SEQUENCE [LARGE SCALE GENOMIC DNA]</scope>
    <source>
        <strain evidence="3">cv. Chaw 1501</strain>
        <tissue evidence="2">Young leaves</tissue>
    </source>
</reference>
<comment type="caution">
    <text evidence="2">The sequence shown here is derived from an EMBL/GenBank/DDBJ whole genome shotgun (WGS) entry which is preliminary data.</text>
</comment>
<dbReference type="STRING" id="337451.A0A3S3N0Y3"/>
<dbReference type="GO" id="GO:0016705">
    <property type="term" value="F:oxidoreductase activity, acting on paired donors, with incorporation or reduction of molecular oxygen"/>
    <property type="evidence" value="ECO:0007669"/>
    <property type="project" value="InterPro"/>
</dbReference>
<dbReference type="PANTHER" id="PTHR24299">
    <property type="entry name" value="CYTOCHROME P450 FAMILY 1"/>
    <property type="match status" value="1"/>
</dbReference>
<dbReference type="Pfam" id="PF00067">
    <property type="entry name" value="p450"/>
    <property type="match status" value="1"/>
</dbReference>
<evidence type="ECO:0000313" key="3">
    <source>
        <dbReference type="Proteomes" id="UP000283530"/>
    </source>
</evidence>
<name>A0A3S3N0Y3_9MAGN</name>
<dbReference type="AlphaFoldDB" id="A0A3S3N0Y3"/>
<dbReference type="InterPro" id="IPR036396">
    <property type="entry name" value="Cyt_P450_sf"/>
</dbReference>
<dbReference type="Proteomes" id="UP000283530">
    <property type="component" value="Unassembled WGS sequence"/>
</dbReference>
<feature type="region of interest" description="Disordered" evidence="1">
    <location>
        <begin position="172"/>
        <end position="197"/>
    </location>
</feature>
<dbReference type="GO" id="GO:0020037">
    <property type="term" value="F:heme binding"/>
    <property type="evidence" value="ECO:0007669"/>
    <property type="project" value="InterPro"/>
</dbReference>
<evidence type="ECO:0000313" key="2">
    <source>
        <dbReference type="EMBL" id="RWR90095.1"/>
    </source>
</evidence>
<dbReference type="OrthoDB" id="1726823at2759"/>
<dbReference type="GO" id="GO:0004497">
    <property type="term" value="F:monooxygenase activity"/>
    <property type="evidence" value="ECO:0007669"/>
    <property type="project" value="InterPro"/>
</dbReference>
<keyword evidence="3" id="KW-1185">Reference proteome</keyword>
<dbReference type="Gene3D" id="1.10.630.10">
    <property type="entry name" value="Cytochrome P450"/>
    <property type="match status" value="1"/>
</dbReference>
<evidence type="ECO:0000256" key="1">
    <source>
        <dbReference type="SAM" id="MobiDB-lite"/>
    </source>
</evidence>
<accession>A0A3S3N0Y3</accession>
<gene>
    <name evidence="2" type="ORF">CKAN_01917600</name>
</gene>
<organism evidence="2 3">
    <name type="scientific">Cinnamomum micranthum f. kanehirae</name>
    <dbReference type="NCBI Taxonomy" id="337451"/>
    <lineage>
        <taxon>Eukaryota</taxon>
        <taxon>Viridiplantae</taxon>
        <taxon>Streptophyta</taxon>
        <taxon>Embryophyta</taxon>
        <taxon>Tracheophyta</taxon>
        <taxon>Spermatophyta</taxon>
        <taxon>Magnoliopsida</taxon>
        <taxon>Magnoliidae</taxon>
        <taxon>Laurales</taxon>
        <taxon>Lauraceae</taxon>
        <taxon>Cinnamomum</taxon>
    </lineage>
</organism>
<protein>
    <submittedName>
        <fullName evidence="2">S-canadine synthase-like protein</fullName>
    </submittedName>
</protein>
<proteinExistence type="predicted"/>
<dbReference type="GO" id="GO:0005506">
    <property type="term" value="F:iron ion binding"/>
    <property type="evidence" value="ECO:0007669"/>
    <property type="project" value="InterPro"/>
</dbReference>
<dbReference type="EMBL" id="QPKB01000008">
    <property type="protein sequence ID" value="RWR90095.1"/>
    <property type="molecule type" value="Genomic_DNA"/>
</dbReference>
<sequence length="197" mass="21442">MEAIWTAVAIGIAAAVLIAFGRRQRRNGNPTQWPPGPPKLPIIGNMHQIAKGGDPFHIALTKLARVHGPLMTVWLGAREPNIIVSDQDLAWEVLVSKSSDFAGRQFPAFPYKFVTADYRIIFTSSAGPHWHGLRRGLQNEAIAPQGLAAQAPVQESDMTKMINEMIKEASLNGGGRQALPPHPAGHHQAPLPPLLWP</sequence>
<dbReference type="SUPFAM" id="SSF48264">
    <property type="entry name" value="Cytochrome P450"/>
    <property type="match status" value="1"/>
</dbReference>
<dbReference type="InterPro" id="IPR001128">
    <property type="entry name" value="Cyt_P450"/>
</dbReference>